<gene>
    <name evidence="2" type="ORF">CA264_02035</name>
</gene>
<keyword evidence="1" id="KW-0812">Transmembrane</keyword>
<reference evidence="3" key="1">
    <citation type="submission" date="2017-05" db="EMBL/GenBank/DDBJ databases">
        <authorList>
            <person name="Ray J."/>
            <person name="Price M."/>
            <person name="Deutschbauer A."/>
        </authorList>
    </citation>
    <scope>NUCLEOTIDE SEQUENCE [LARGE SCALE GENOMIC DNA]</scope>
    <source>
        <strain evidence="3">DSM 19842</strain>
    </source>
</reference>
<name>A0A1X9YN63_9BACT</name>
<keyword evidence="3" id="KW-1185">Reference proteome</keyword>
<accession>A0A1X9YN63</accession>
<dbReference type="Proteomes" id="UP000266292">
    <property type="component" value="Chromosome"/>
</dbReference>
<evidence type="ECO:0000313" key="2">
    <source>
        <dbReference type="EMBL" id="ARS34315.1"/>
    </source>
</evidence>
<feature type="transmembrane region" description="Helical" evidence="1">
    <location>
        <begin position="34"/>
        <end position="52"/>
    </location>
</feature>
<dbReference type="InterPro" id="IPR011727">
    <property type="entry name" value="CHP02117"/>
</dbReference>
<dbReference type="Pfam" id="PF09601">
    <property type="entry name" value="DUF2459"/>
    <property type="match status" value="1"/>
</dbReference>
<keyword evidence="1" id="KW-1133">Transmembrane helix</keyword>
<evidence type="ECO:0008006" key="4">
    <source>
        <dbReference type="Google" id="ProtNLM"/>
    </source>
</evidence>
<dbReference type="EMBL" id="CP021235">
    <property type="protein sequence ID" value="ARS34315.1"/>
    <property type="molecule type" value="Genomic_DNA"/>
</dbReference>
<dbReference type="AlphaFoldDB" id="A0A1X9YN63"/>
<dbReference type="KEGG" id="pact:CA264_02035"/>
<protein>
    <recommendedName>
        <fullName evidence="4">TIGR02117 family protein</fullName>
    </recommendedName>
</protein>
<organism evidence="2 3">
    <name type="scientific">Pontibacter actiniarum</name>
    <dbReference type="NCBI Taxonomy" id="323450"/>
    <lineage>
        <taxon>Bacteria</taxon>
        <taxon>Pseudomonadati</taxon>
        <taxon>Bacteroidota</taxon>
        <taxon>Cytophagia</taxon>
        <taxon>Cytophagales</taxon>
        <taxon>Hymenobacteraceae</taxon>
        <taxon>Pontibacter</taxon>
    </lineage>
</organism>
<dbReference type="NCBIfam" id="TIGR02117">
    <property type="entry name" value="chp_urease_rgn"/>
    <property type="match status" value="1"/>
</dbReference>
<sequence length="289" mass="33347">MPSTAPALVVTQLHYTYWQRALGRFFRETKLTKLHSGPALCSGLCFFIAILLRPRPYAQSMRDALKKITTGVLWLFMAVLSCVAAFLLAAFLLSSVPVNRGYAQAHQEPVEIFVTSNGVHTDIIVPVATVYIDWRRRLPLHQFERVDSSFRYLAFGWGDRRFYMETPEWSDLRPGVAVTAALWPTRSAMHVTYIRSRPVPNRRQQPVLLSPEQYQRLITYIDHSFVQQHDGYTHIRNTGYTGQDTFYEAHGRFYILKNCNNWVNQGLKRAGVKTALWAPIPYAVMRHLR</sequence>
<evidence type="ECO:0000313" key="3">
    <source>
        <dbReference type="Proteomes" id="UP000266292"/>
    </source>
</evidence>
<feature type="transmembrane region" description="Helical" evidence="1">
    <location>
        <begin position="72"/>
        <end position="93"/>
    </location>
</feature>
<keyword evidence="1" id="KW-0472">Membrane</keyword>
<proteinExistence type="predicted"/>
<dbReference type="OrthoDB" id="211174at2"/>
<evidence type="ECO:0000256" key="1">
    <source>
        <dbReference type="SAM" id="Phobius"/>
    </source>
</evidence>